<dbReference type="UniPathway" id="UPA00232"/>
<organism evidence="11 12">
    <name type="scientific">Porphyridium purpureum</name>
    <name type="common">Red alga</name>
    <name type="synonym">Porphyridium cruentum</name>
    <dbReference type="NCBI Taxonomy" id="35688"/>
    <lineage>
        <taxon>Eukaryota</taxon>
        <taxon>Rhodophyta</taxon>
        <taxon>Bangiophyceae</taxon>
        <taxon>Porphyridiales</taxon>
        <taxon>Porphyridiaceae</taxon>
        <taxon>Porphyridium</taxon>
    </lineage>
</organism>
<dbReference type="GO" id="GO:0008412">
    <property type="term" value="F:4-hydroxybenzoate polyprenyltransferase activity"/>
    <property type="evidence" value="ECO:0007669"/>
    <property type="project" value="UniProtKB-EC"/>
</dbReference>
<dbReference type="Gene3D" id="1.10.357.140">
    <property type="entry name" value="UbiA prenyltransferase"/>
    <property type="match status" value="1"/>
</dbReference>
<dbReference type="FunFam" id="1.10.357.140:FF:000008">
    <property type="entry name" value="4-hydroxybenzoate octaprenyltransferase"/>
    <property type="match status" value="1"/>
</dbReference>
<dbReference type="FunFam" id="1.20.120.1780:FF:000001">
    <property type="entry name" value="4-hydroxybenzoate octaprenyltransferase"/>
    <property type="match status" value="1"/>
</dbReference>
<dbReference type="GO" id="GO:0006744">
    <property type="term" value="P:ubiquinone biosynthetic process"/>
    <property type="evidence" value="ECO:0007669"/>
    <property type="project" value="UniProtKB-UniRule"/>
</dbReference>
<dbReference type="NCBIfam" id="TIGR01474">
    <property type="entry name" value="ubiA_proteo"/>
    <property type="match status" value="1"/>
</dbReference>
<comment type="similarity">
    <text evidence="4 9">Belongs to the UbiA prenyltransferase family.</text>
</comment>
<evidence type="ECO:0000256" key="5">
    <source>
        <dbReference type="ARBA" id="ARBA00022679"/>
    </source>
</evidence>
<comment type="caution">
    <text evidence="11">The sequence shown here is derived from an EMBL/GenBank/DDBJ whole genome shotgun (WGS) entry which is preliminary data.</text>
</comment>
<dbReference type="InterPro" id="IPR006370">
    <property type="entry name" value="HB_polyprenyltransferase-like"/>
</dbReference>
<dbReference type="InterPro" id="IPR039653">
    <property type="entry name" value="Prenyltransferase"/>
</dbReference>
<dbReference type="GO" id="GO:0008299">
    <property type="term" value="P:isoprenoid biosynthetic process"/>
    <property type="evidence" value="ECO:0007669"/>
    <property type="project" value="UniProtKB-UniRule"/>
</dbReference>
<name>A0A5J4YJG6_PORPP</name>
<dbReference type="OMA" id="WCMIYDT"/>
<feature type="compositionally biased region" description="Basic and acidic residues" evidence="10">
    <location>
        <begin position="108"/>
        <end position="117"/>
    </location>
</feature>
<evidence type="ECO:0000256" key="4">
    <source>
        <dbReference type="ARBA" id="ARBA00005985"/>
    </source>
</evidence>
<accession>A0A5J4YJG6</accession>
<evidence type="ECO:0000256" key="7">
    <source>
        <dbReference type="ARBA" id="ARBA00022989"/>
    </source>
</evidence>
<comment type="subcellular location">
    <subcellularLocation>
        <location evidence="2">Membrane</location>
        <topology evidence="2">Multi-pass membrane protein</topology>
    </subcellularLocation>
    <subcellularLocation>
        <location evidence="9">Mitochondrion inner membrane</location>
        <topology evidence="9">Multi-pass membrane protein</topology>
        <orientation evidence="9">Matrix side</orientation>
    </subcellularLocation>
</comment>
<feature type="region of interest" description="Disordered" evidence="10">
    <location>
        <begin position="84"/>
        <end position="117"/>
    </location>
</feature>
<evidence type="ECO:0000256" key="9">
    <source>
        <dbReference type="HAMAP-Rule" id="MF_03189"/>
    </source>
</evidence>
<comment type="catalytic activity">
    <reaction evidence="9">
        <text>an all-trans-polyprenyl diphosphate + 4-hydroxybenzoate = a 4-hydroxy-3-(all-trans-polyprenyl)benzoate + diphosphate</text>
        <dbReference type="Rhea" id="RHEA:44504"/>
        <dbReference type="Rhea" id="RHEA-COMP:9514"/>
        <dbReference type="Rhea" id="RHEA-COMP:9564"/>
        <dbReference type="ChEBI" id="CHEBI:17879"/>
        <dbReference type="ChEBI" id="CHEBI:33019"/>
        <dbReference type="ChEBI" id="CHEBI:58914"/>
        <dbReference type="ChEBI" id="CHEBI:78396"/>
        <dbReference type="EC" id="2.5.1.39"/>
    </reaction>
</comment>
<keyword evidence="12" id="KW-1185">Reference proteome</keyword>
<dbReference type="PANTHER" id="PTHR11048">
    <property type="entry name" value="PRENYLTRANSFERASES"/>
    <property type="match status" value="1"/>
</dbReference>
<protein>
    <recommendedName>
        <fullName evidence="9">4-hydroxybenzoate polyprenyltransferase, mitochondrial</fullName>
        <shortName evidence="9">4-HB polyprenyltransferase</shortName>
        <ecNumber evidence="9">2.5.1.39</ecNumber>
    </recommendedName>
    <alternativeName>
        <fullName evidence="9">Para-hydroxybenzoate--polyprenyltransferase</fullName>
        <shortName evidence="9">PHB:PPT</shortName>
        <shortName evidence="9">PHB:polyprenyltransferase</shortName>
    </alternativeName>
</protein>
<keyword evidence="9" id="KW-0496">Mitochondrion</keyword>
<keyword evidence="8 9" id="KW-0472">Membrane</keyword>
<gene>
    <name evidence="11" type="ORF">FVE85_1260</name>
</gene>
<feature type="transmembrane region" description="Helical" evidence="9">
    <location>
        <begin position="421"/>
        <end position="439"/>
    </location>
</feature>
<evidence type="ECO:0000313" key="11">
    <source>
        <dbReference type="EMBL" id="KAA8490813.1"/>
    </source>
</evidence>
<dbReference type="PROSITE" id="PS00943">
    <property type="entry name" value="UBIA"/>
    <property type="match status" value="1"/>
</dbReference>
<dbReference type="CDD" id="cd13959">
    <property type="entry name" value="PT_UbiA_COQ2"/>
    <property type="match status" value="1"/>
</dbReference>
<evidence type="ECO:0000256" key="1">
    <source>
        <dbReference type="ARBA" id="ARBA00001946"/>
    </source>
</evidence>
<keyword evidence="6 9" id="KW-0812">Transmembrane</keyword>
<dbReference type="OrthoDB" id="18170at2759"/>
<dbReference type="HAMAP" id="MF_01635">
    <property type="entry name" value="UbiA"/>
    <property type="match status" value="1"/>
</dbReference>
<feature type="transmembrane region" description="Helical" evidence="9">
    <location>
        <begin position="193"/>
        <end position="217"/>
    </location>
</feature>
<dbReference type="InterPro" id="IPR000537">
    <property type="entry name" value="UbiA_prenyltransferase"/>
</dbReference>
<dbReference type="AlphaFoldDB" id="A0A5J4YJG6"/>
<evidence type="ECO:0000256" key="2">
    <source>
        <dbReference type="ARBA" id="ARBA00004141"/>
    </source>
</evidence>
<keyword evidence="9" id="KW-0999">Mitochondrion inner membrane</keyword>
<comment type="pathway">
    <text evidence="9">Cofactor biosynthesis; ubiquinone biosynthesis.</text>
</comment>
<dbReference type="InterPro" id="IPR030470">
    <property type="entry name" value="UbiA_prenylTrfase_CS"/>
</dbReference>
<proteinExistence type="inferred from homology"/>
<feature type="transmembrane region" description="Helical" evidence="9">
    <location>
        <begin position="291"/>
        <end position="311"/>
    </location>
</feature>
<keyword evidence="9" id="KW-0831">Ubiquinone biosynthesis</keyword>
<dbReference type="EMBL" id="VRMN01000018">
    <property type="protein sequence ID" value="KAA8490813.1"/>
    <property type="molecule type" value="Genomic_DNA"/>
</dbReference>
<evidence type="ECO:0000256" key="8">
    <source>
        <dbReference type="ARBA" id="ARBA00023136"/>
    </source>
</evidence>
<evidence type="ECO:0000256" key="6">
    <source>
        <dbReference type="ARBA" id="ARBA00022692"/>
    </source>
</evidence>
<evidence type="ECO:0000256" key="10">
    <source>
        <dbReference type="SAM" id="MobiDB-lite"/>
    </source>
</evidence>
<evidence type="ECO:0000313" key="12">
    <source>
        <dbReference type="Proteomes" id="UP000324585"/>
    </source>
</evidence>
<keyword evidence="5 9" id="KW-0808">Transferase</keyword>
<evidence type="ECO:0000256" key="3">
    <source>
        <dbReference type="ARBA" id="ARBA00005179"/>
    </source>
</evidence>
<dbReference type="InterPro" id="IPR044878">
    <property type="entry name" value="UbiA_sf"/>
</dbReference>
<keyword evidence="9" id="KW-0414">Isoprene biosynthesis</keyword>
<comment type="cofactor">
    <cofactor evidence="1 9">
        <name>Mg(2+)</name>
        <dbReference type="ChEBI" id="CHEBI:18420"/>
    </cofactor>
</comment>
<feature type="transmembrane region" description="Helical" evidence="9">
    <location>
        <begin position="168"/>
        <end position="187"/>
    </location>
</feature>
<dbReference type="Pfam" id="PF01040">
    <property type="entry name" value="UbiA"/>
    <property type="match status" value="1"/>
</dbReference>
<dbReference type="Proteomes" id="UP000324585">
    <property type="component" value="Unassembled WGS sequence"/>
</dbReference>
<dbReference type="GO" id="GO:0005743">
    <property type="term" value="C:mitochondrial inner membrane"/>
    <property type="evidence" value="ECO:0007669"/>
    <property type="project" value="UniProtKB-SubCell"/>
</dbReference>
<dbReference type="EC" id="2.5.1.39" evidence="9"/>
<comment type="pathway">
    <text evidence="3">Secondary metabolite biosynthesis.</text>
</comment>
<keyword evidence="7 9" id="KW-1133">Transmembrane helix</keyword>
<reference evidence="12" key="1">
    <citation type="journal article" date="2019" name="Nat. Commun.">
        <title>Expansion of phycobilisome linker gene families in mesophilic red algae.</title>
        <authorList>
            <person name="Lee J."/>
            <person name="Kim D."/>
            <person name="Bhattacharya D."/>
            <person name="Yoon H.S."/>
        </authorList>
    </citation>
    <scope>NUCLEOTIDE SEQUENCE [LARGE SCALE GENOMIC DNA]</scope>
    <source>
        <strain evidence="12">CCMP 1328</strain>
    </source>
</reference>
<sequence>MCEAFLRGRSPGQASAGTSELKDCLDYRLVEAESEMHAMAKMQAPALAFRALTLARGSQPFDSMRRASARGLRIAWTTQRAAHGQLPADEQEGRPNFAKNAGSLGHEIGGEQSKRPVESTRDAQLPDWLAHLRHQAEQVLARVEPVQQKWNEVKVSPYGRLMRLDKPIGSGLLFWPGALSIAMVAPPGSLPSAGLLCSFAVGSVLLRGVGCTVNDILDRDIDARVERTKNRPVASGEVSVPQAAAFAAAQAIAAAPILLFMNPLTIGMGIASLVPVGLYPLAKRHVPVPQAVLGLTFNWGALLGWSAATGSLAVTPLLLYGSCVCWTMVYDTIYAFQDKEEDRELGIQSSALFFANDGAQGKRWLSAFAAGQISLLSLSGWMAQQPELFYVGVACASTHLFQQIYLTDLNNKESCMKAFKSNNYLGVGMFAAIVIGNLMR</sequence>
<comment type="function">
    <text evidence="9">Catalyzes the prenylation of para-hydroxybenzoate (PHB) with an all-trans polyprenyl group. Mediates the second step in the final reaction sequence of coenzyme Q (CoQ) biosynthesis, which is the condensation of the polyisoprenoid side chain with PHB, generating the first membrane-bound Q intermediate.</text>
</comment>
<feature type="transmembrane region" description="Helical" evidence="9">
    <location>
        <begin position="264"/>
        <end position="282"/>
    </location>
</feature>
<dbReference type="PANTHER" id="PTHR11048:SF28">
    <property type="entry name" value="4-HYDROXYBENZOATE POLYPRENYLTRANSFERASE, MITOCHONDRIAL"/>
    <property type="match status" value="1"/>
</dbReference>